<proteinExistence type="predicted"/>
<dbReference type="Proteomes" id="UP001055072">
    <property type="component" value="Unassembled WGS sequence"/>
</dbReference>
<dbReference type="EMBL" id="MU274905">
    <property type="protein sequence ID" value="KAI0091776.1"/>
    <property type="molecule type" value="Genomic_DNA"/>
</dbReference>
<accession>A0ACB8UBZ7</accession>
<reference evidence="1" key="1">
    <citation type="journal article" date="2021" name="Environ. Microbiol.">
        <title>Gene family expansions and transcriptome signatures uncover fungal adaptations to wood decay.</title>
        <authorList>
            <person name="Hage H."/>
            <person name="Miyauchi S."/>
            <person name="Viragh M."/>
            <person name="Drula E."/>
            <person name="Min B."/>
            <person name="Chaduli D."/>
            <person name="Navarro D."/>
            <person name="Favel A."/>
            <person name="Norest M."/>
            <person name="Lesage-Meessen L."/>
            <person name="Balint B."/>
            <person name="Merenyi Z."/>
            <person name="de Eugenio L."/>
            <person name="Morin E."/>
            <person name="Martinez A.T."/>
            <person name="Baldrian P."/>
            <person name="Stursova M."/>
            <person name="Martinez M.J."/>
            <person name="Novotny C."/>
            <person name="Magnuson J.K."/>
            <person name="Spatafora J.W."/>
            <person name="Maurice S."/>
            <person name="Pangilinan J."/>
            <person name="Andreopoulos W."/>
            <person name="LaButti K."/>
            <person name="Hundley H."/>
            <person name="Na H."/>
            <person name="Kuo A."/>
            <person name="Barry K."/>
            <person name="Lipzen A."/>
            <person name="Henrissat B."/>
            <person name="Riley R."/>
            <person name="Ahrendt S."/>
            <person name="Nagy L.G."/>
            <person name="Grigoriev I.V."/>
            <person name="Martin F."/>
            <person name="Rosso M.N."/>
        </authorList>
    </citation>
    <scope>NUCLEOTIDE SEQUENCE</scope>
    <source>
        <strain evidence="1">CBS 384.51</strain>
    </source>
</reference>
<sequence length="151" mass="17613">MSVHGAPSCSLQRGYCVRDDDDWNMTKRDVVEEHLYWCHLVVYSAVHNLEVSLHEQVPTNRTKLQKVRKTTRPRISYARNFSHESIKLCCQVHITRIQRTLVNTYFGSYMSTGVVRCRRLERVSKSDKNIHLTLTQRYAFPTVFHCTVGAV</sequence>
<gene>
    <name evidence="1" type="ORF">BDY19DRAFT_932139</name>
</gene>
<comment type="caution">
    <text evidence="1">The sequence shown here is derived from an EMBL/GenBank/DDBJ whole genome shotgun (WGS) entry which is preliminary data.</text>
</comment>
<protein>
    <submittedName>
        <fullName evidence="1">Uncharacterized protein</fullName>
    </submittedName>
</protein>
<name>A0ACB8UBZ7_9APHY</name>
<keyword evidence="2" id="KW-1185">Reference proteome</keyword>
<organism evidence="1 2">
    <name type="scientific">Irpex rosettiformis</name>
    <dbReference type="NCBI Taxonomy" id="378272"/>
    <lineage>
        <taxon>Eukaryota</taxon>
        <taxon>Fungi</taxon>
        <taxon>Dikarya</taxon>
        <taxon>Basidiomycota</taxon>
        <taxon>Agaricomycotina</taxon>
        <taxon>Agaricomycetes</taxon>
        <taxon>Polyporales</taxon>
        <taxon>Irpicaceae</taxon>
        <taxon>Irpex</taxon>
    </lineage>
</organism>
<evidence type="ECO:0000313" key="2">
    <source>
        <dbReference type="Proteomes" id="UP001055072"/>
    </source>
</evidence>
<evidence type="ECO:0000313" key="1">
    <source>
        <dbReference type="EMBL" id="KAI0091776.1"/>
    </source>
</evidence>